<evidence type="ECO:0000256" key="10">
    <source>
        <dbReference type="ARBA" id="ARBA00023136"/>
    </source>
</evidence>
<evidence type="ECO:0000256" key="1">
    <source>
        <dbReference type="ARBA" id="ARBA00001947"/>
    </source>
</evidence>
<evidence type="ECO:0000259" key="13">
    <source>
        <dbReference type="Pfam" id="PF17820"/>
    </source>
</evidence>
<feature type="transmembrane region" description="Helical" evidence="11">
    <location>
        <begin position="365"/>
        <end position="385"/>
    </location>
</feature>
<dbReference type="InterPro" id="IPR008915">
    <property type="entry name" value="Peptidase_M50"/>
</dbReference>
<feature type="transmembrane region" description="Helical" evidence="11">
    <location>
        <begin position="129"/>
        <end position="154"/>
    </location>
</feature>
<accession>A0ABP8Y0F2</accession>
<dbReference type="PANTHER" id="PTHR42837:SF2">
    <property type="entry name" value="MEMBRANE METALLOPROTEASE ARASP2, CHLOROPLASTIC-RELATED"/>
    <property type="match status" value="1"/>
</dbReference>
<sequence length="455" mass="47473">MTVLLFALGVLFVALGVGVSIGLHEIGHLVPAKKFGVKVTQYMVGFGPTVWSRRRGETEYGIKAIPLGGYIRMIGMFPPRPGDKPGTLRVSSTGRFSQLADEARQLSLEEIKPGDEDRVFYKLSVPRKVVVMLGGPVMNLLIAVVLLTGILTLYGVATIEDGARVATVSECVVSAKDAATKTTCAASDPKTPAYTAGVQPGDQIVSVAGEKIRRTADVGRLIRPRVGQSVQIVVVRHGVEKTLTATPIKNTVQQVGPDGEPLVDASGQPVVIDAGFLGVSSGPVIGYQRQSVTAVPGFVGEQLVNTAGVILKIPQKMVGVVQAAFGSGARDPNGPVSVVGVGRMAGDATAGKIPWIGGETGMSPFVFLLSLMASLNLALFVFNLVPLLPLDGGHVAGALWEGAKRRIASLRGRPDPGHVDVAKALPVAYAVSSVLIVMSVLLIYADVVKPISLGG</sequence>
<dbReference type="InterPro" id="IPR041489">
    <property type="entry name" value="PDZ_6"/>
</dbReference>
<feature type="domain" description="Peptidase M50" evidence="12">
    <location>
        <begin position="13"/>
        <end position="411"/>
    </location>
</feature>
<feature type="domain" description="PDZ" evidence="13">
    <location>
        <begin position="187"/>
        <end position="236"/>
    </location>
</feature>
<evidence type="ECO:0000259" key="12">
    <source>
        <dbReference type="Pfam" id="PF02163"/>
    </source>
</evidence>
<evidence type="ECO:0000256" key="3">
    <source>
        <dbReference type="ARBA" id="ARBA00007931"/>
    </source>
</evidence>
<evidence type="ECO:0000256" key="4">
    <source>
        <dbReference type="ARBA" id="ARBA00022670"/>
    </source>
</evidence>
<reference evidence="15" key="1">
    <citation type="journal article" date="2019" name="Int. J. Syst. Evol. Microbiol.">
        <title>The Global Catalogue of Microorganisms (GCM) 10K type strain sequencing project: providing services to taxonomists for standard genome sequencing and annotation.</title>
        <authorList>
            <consortium name="The Broad Institute Genomics Platform"/>
            <consortium name="The Broad Institute Genome Sequencing Center for Infectious Disease"/>
            <person name="Wu L."/>
            <person name="Ma J."/>
        </authorList>
    </citation>
    <scope>NUCLEOTIDE SEQUENCE [LARGE SCALE GENOMIC DNA]</scope>
    <source>
        <strain evidence="15">JCM 18961</strain>
    </source>
</reference>
<dbReference type="PANTHER" id="PTHR42837">
    <property type="entry name" value="REGULATOR OF SIGMA-E PROTEASE RSEP"/>
    <property type="match status" value="1"/>
</dbReference>
<dbReference type="Proteomes" id="UP001500556">
    <property type="component" value="Unassembled WGS sequence"/>
</dbReference>
<comment type="cofactor">
    <cofactor evidence="1">
        <name>Zn(2+)</name>
        <dbReference type="ChEBI" id="CHEBI:29105"/>
    </cofactor>
</comment>
<dbReference type="Gene3D" id="2.30.42.10">
    <property type="match status" value="1"/>
</dbReference>
<feature type="transmembrane region" description="Helical" evidence="11">
    <location>
        <begin position="424"/>
        <end position="445"/>
    </location>
</feature>
<evidence type="ECO:0000256" key="8">
    <source>
        <dbReference type="ARBA" id="ARBA00022989"/>
    </source>
</evidence>
<dbReference type="EMBL" id="BAABLO010000004">
    <property type="protein sequence ID" value="GAA4718121.1"/>
    <property type="molecule type" value="Genomic_DNA"/>
</dbReference>
<dbReference type="InterPro" id="IPR036034">
    <property type="entry name" value="PDZ_sf"/>
</dbReference>
<dbReference type="InterPro" id="IPR004387">
    <property type="entry name" value="Pept_M50_Zn"/>
</dbReference>
<comment type="subcellular location">
    <subcellularLocation>
        <location evidence="2">Membrane</location>
        <topology evidence="2">Multi-pass membrane protein</topology>
    </subcellularLocation>
</comment>
<evidence type="ECO:0000313" key="15">
    <source>
        <dbReference type="Proteomes" id="UP001500556"/>
    </source>
</evidence>
<proteinExistence type="inferred from homology"/>
<keyword evidence="4 14" id="KW-0645">Protease</keyword>
<dbReference type="CDD" id="cd06163">
    <property type="entry name" value="S2P-M50_PDZ_RseP-like"/>
    <property type="match status" value="1"/>
</dbReference>
<dbReference type="RefSeq" id="WP_345502109.1">
    <property type="nucleotide sequence ID" value="NZ_BAABLO010000004.1"/>
</dbReference>
<dbReference type="Pfam" id="PF17820">
    <property type="entry name" value="PDZ_6"/>
    <property type="match status" value="1"/>
</dbReference>
<comment type="similarity">
    <text evidence="3">Belongs to the peptidase M50B family.</text>
</comment>
<evidence type="ECO:0000256" key="9">
    <source>
        <dbReference type="ARBA" id="ARBA00023049"/>
    </source>
</evidence>
<evidence type="ECO:0000256" key="2">
    <source>
        <dbReference type="ARBA" id="ARBA00004141"/>
    </source>
</evidence>
<dbReference type="GO" id="GO:0006508">
    <property type="term" value="P:proteolysis"/>
    <property type="evidence" value="ECO:0007669"/>
    <property type="project" value="UniProtKB-KW"/>
</dbReference>
<protein>
    <submittedName>
        <fullName evidence="14">Site-2 protease family protein</fullName>
    </submittedName>
</protein>
<dbReference type="Pfam" id="PF02163">
    <property type="entry name" value="Peptidase_M50"/>
    <property type="match status" value="1"/>
</dbReference>
<keyword evidence="8 11" id="KW-1133">Transmembrane helix</keyword>
<keyword evidence="6" id="KW-0378">Hydrolase</keyword>
<keyword evidence="5 11" id="KW-0812">Transmembrane</keyword>
<evidence type="ECO:0000256" key="7">
    <source>
        <dbReference type="ARBA" id="ARBA00022833"/>
    </source>
</evidence>
<evidence type="ECO:0000256" key="6">
    <source>
        <dbReference type="ARBA" id="ARBA00022801"/>
    </source>
</evidence>
<evidence type="ECO:0000313" key="14">
    <source>
        <dbReference type="EMBL" id="GAA4718121.1"/>
    </source>
</evidence>
<name>A0ABP8Y0F2_9MICO</name>
<gene>
    <name evidence="14" type="ORF">GCM10025782_14020</name>
</gene>
<organism evidence="14 15">
    <name type="scientific">Pedococcus ginsenosidimutans</name>
    <dbReference type="NCBI Taxonomy" id="490570"/>
    <lineage>
        <taxon>Bacteria</taxon>
        <taxon>Bacillati</taxon>
        <taxon>Actinomycetota</taxon>
        <taxon>Actinomycetes</taxon>
        <taxon>Micrococcales</taxon>
        <taxon>Intrasporangiaceae</taxon>
        <taxon>Pedococcus</taxon>
    </lineage>
</organism>
<keyword evidence="7" id="KW-0862">Zinc</keyword>
<keyword evidence="15" id="KW-1185">Reference proteome</keyword>
<comment type="caution">
    <text evidence="14">The sequence shown here is derived from an EMBL/GenBank/DDBJ whole genome shotgun (WGS) entry which is preliminary data.</text>
</comment>
<dbReference type="GO" id="GO:0008233">
    <property type="term" value="F:peptidase activity"/>
    <property type="evidence" value="ECO:0007669"/>
    <property type="project" value="UniProtKB-KW"/>
</dbReference>
<dbReference type="SUPFAM" id="SSF50156">
    <property type="entry name" value="PDZ domain-like"/>
    <property type="match status" value="1"/>
</dbReference>
<evidence type="ECO:0000256" key="11">
    <source>
        <dbReference type="SAM" id="Phobius"/>
    </source>
</evidence>
<keyword evidence="9" id="KW-0482">Metalloprotease</keyword>
<keyword evidence="10 11" id="KW-0472">Membrane</keyword>
<evidence type="ECO:0000256" key="5">
    <source>
        <dbReference type="ARBA" id="ARBA00022692"/>
    </source>
</evidence>